<feature type="region of interest" description="Disordered" evidence="1">
    <location>
        <begin position="232"/>
        <end position="265"/>
    </location>
</feature>
<comment type="caution">
    <text evidence="2">The sequence shown here is derived from an EMBL/GenBank/DDBJ whole genome shotgun (WGS) entry which is preliminary data.</text>
</comment>
<organism evidence="2 3">
    <name type="scientific">Flemingia macrophylla</name>
    <dbReference type="NCBI Taxonomy" id="520843"/>
    <lineage>
        <taxon>Eukaryota</taxon>
        <taxon>Viridiplantae</taxon>
        <taxon>Streptophyta</taxon>
        <taxon>Embryophyta</taxon>
        <taxon>Tracheophyta</taxon>
        <taxon>Spermatophyta</taxon>
        <taxon>Magnoliopsida</taxon>
        <taxon>eudicotyledons</taxon>
        <taxon>Gunneridae</taxon>
        <taxon>Pentapetalae</taxon>
        <taxon>rosids</taxon>
        <taxon>fabids</taxon>
        <taxon>Fabales</taxon>
        <taxon>Fabaceae</taxon>
        <taxon>Papilionoideae</taxon>
        <taxon>50 kb inversion clade</taxon>
        <taxon>NPAAA clade</taxon>
        <taxon>indigoferoid/millettioid clade</taxon>
        <taxon>Phaseoleae</taxon>
        <taxon>Flemingia</taxon>
    </lineage>
</organism>
<evidence type="ECO:0000256" key="1">
    <source>
        <dbReference type="SAM" id="MobiDB-lite"/>
    </source>
</evidence>
<accession>A0ABD1LQ52</accession>
<name>A0ABD1LQ52_9FABA</name>
<reference evidence="2 3" key="1">
    <citation type="submission" date="2024-08" db="EMBL/GenBank/DDBJ databases">
        <title>Insights into the chromosomal genome structure of Flemingia macrophylla.</title>
        <authorList>
            <person name="Ding Y."/>
            <person name="Zhao Y."/>
            <person name="Bi W."/>
            <person name="Wu M."/>
            <person name="Zhao G."/>
            <person name="Gong Y."/>
            <person name="Li W."/>
            <person name="Zhang P."/>
        </authorList>
    </citation>
    <scope>NUCLEOTIDE SEQUENCE [LARGE SCALE GENOMIC DNA]</scope>
    <source>
        <strain evidence="2">DYQJB</strain>
        <tissue evidence="2">Leaf</tissue>
    </source>
</reference>
<dbReference type="Proteomes" id="UP001603857">
    <property type="component" value="Unassembled WGS sequence"/>
</dbReference>
<keyword evidence="3" id="KW-1185">Reference proteome</keyword>
<gene>
    <name evidence="2" type="ORF">Fmac_024710</name>
</gene>
<protein>
    <submittedName>
        <fullName evidence="2">Uncharacterized protein</fullName>
    </submittedName>
</protein>
<evidence type="ECO:0000313" key="2">
    <source>
        <dbReference type="EMBL" id="KAL2325652.1"/>
    </source>
</evidence>
<proteinExistence type="predicted"/>
<evidence type="ECO:0000313" key="3">
    <source>
        <dbReference type="Proteomes" id="UP001603857"/>
    </source>
</evidence>
<dbReference type="EMBL" id="JBGMDY010000008">
    <property type="protein sequence ID" value="KAL2325652.1"/>
    <property type="molecule type" value="Genomic_DNA"/>
</dbReference>
<dbReference type="AlphaFoldDB" id="A0ABD1LQ52"/>
<sequence length="265" mass="30315">MRQFGFQQLIPHLLCTPPQVHHLTLRGKHADHWTVVIDGCTNVWNNRRNSCFQCTVSQEGLLSSQSDYMRWFVRYGLPRLTRHRHHIMRWPILLRNCVLHIRRAPHPGQAVDILPLLVPRSSREAKGPRTRRRVELVHHIVPPVHERLPVHNYGSAEDTDVYPSQSQEAVHHDYPPAQPYIHPALEYHVSPHHVPAHDVQAPPSYPPVTDAWLSDPPPAWMQDAAAMLFSPEPTRLSDPHTPSAPGGVDTKTIHVSQSKLRDILQ</sequence>